<dbReference type="PROSITE" id="PS00028">
    <property type="entry name" value="ZINC_FINGER_C2H2_1"/>
    <property type="match status" value="1"/>
</dbReference>
<proteinExistence type="predicted"/>
<accession>A0A9W8N712</accession>
<dbReference type="PANTHER" id="PTHR47251:SF1">
    <property type="entry name" value="FINGER DOMAIN PROTEIN, PUTATIVE (AFU_ORTHOLOGUE AFUA_3G04180)-RELATED"/>
    <property type="match status" value="1"/>
</dbReference>
<dbReference type="AlphaFoldDB" id="A0A9W8N712"/>
<dbReference type="PROSITE" id="PS50157">
    <property type="entry name" value="ZINC_FINGER_C2H2_2"/>
    <property type="match status" value="1"/>
</dbReference>
<dbReference type="VEuPathDB" id="FungiDB:F4678DRAFT_274392"/>
<protein>
    <recommendedName>
        <fullName evidence="3">C2H2-type domain-containing protein</fullName>
    </recommendedName>
</protein>
<sequence length="384" mass="41670">MPRSNRQEKGICDISRRRMSREAVGNVGEANVTAVSVNDEGQHSVHSYMGGDENMWAMRCGRRGQRGFGFCQFPEAGARITLVPLLVLTPSKKTDSYTRCYMREYGESNEEWLGQSGLNIGPRPLLLSPGDEVVPRKGDMALEEEDFINSSSCNDSSSSGDSMGEGSSRARETRVSCESWCFSEAGLGSMVTMMPSQQEPGLRLPIRLPKKTRHQTLPPAQTSSARAALQSFYCELCSKGYSRMNDYEAHLGSYDHSHRQRMKEMKQMVKDPTAGARARRAEAKADGLISIKLGSGGSDGNDAKGGAGTGFKKGGFKKSGFKSAFAPVGGSGAAAVPEDAGAETQKVPTIPGRENLSKTPMNLDIESDTEDEGYEVYDPRFPTD</sequence>
<keyword evidence="1" id="KW-0863">Zinc-finger</keyword>
<dbReference type="InterPro" id="IPR036236">
    <property type="entry name" value="Znf_C2H2_sf"/>
</dbReference>
<evidence type="ECO:0000313" key="4">
    <source>
        <dbReference type="EMBL" id="KAJ3560495.1"/>
    </source>
</evidence>
<gene>
    <name evidence="4" type="ORF">NPX13_g9281</name>
</gene>
<dbReference type="SUPFAM" id="SSF57667">
    <property type="entry name" value="beta-beta-alpha zinc fingers"/>
    <property type="match status" value="1"/>
</dbReference>
<keyword evidence="5" id="KW-1185">Reference proteome</keyword>
<feature type="compositionally biased region" description="Low complexity" evidence="2">
    <location>
        <begin position="150"/>
        <end position="167"/>
    </location>
</feature>
<keyword evidence="1" id="KW-0479">Metal-binding</keyword>
<feature type="domain" description="C2H2-type" evidence="3">
    <location>
        <begin position="232"/>
        <end position="261"/>
    </location>
</feature>
<dbReference type="GO" id="GO:0008270">
    <property type="term" value="F:zinc ion binding"/>
    <property type="evidence" value="ECO:0007669"/>
    <property type="project" value="UniProtKB-KW"/>
</dbReference>
<dbReference type="EMBL" id="JANPWZ010002238">
    <property type="protein sequence ID" value="KAJ3560495.1"/>
    <property type="molecule type" value="Genomic_DNA"/>
</dbReference>
<dbReference type="InterPro" id="IPR013087">
    <property type="entry name" value="Znf_C2H2_type"/>
</dbReference>
<evidence type="ECO:0000256" key="2">
    <source>
        <dbReference type="SAM" id="MobiDB-lite"/>
    </source>
</evidence>
<organism evidence="4 5">
    <name type="scientific">Xylaria arbuscula</name>
    <dbReference type="NCBI Taxonomy" id="114810"/>
    <lineage>
        <taxon>Eukaryota</taxon>
        <taxon>Fungi</taxon>
        <taxon>Dikarya</taxon>
        <taxon>Ascomycota</taxon>
        <taxon>Pezizomycotina</taxon>
        <taxon>Sordariomycetes</taxon>
        <taxon>Xylariomycetidae</taxon>
        <taxon>Xylariales</taxon>
        <taxon>Xylariaceae</taxon>
        <taxon>Xylaria</taxon>
    </lineage>
</organism>
<feature type="region of interest" description="Disordered" evidence="2">
    <location>
        <begin position="148"/>
        <end position="170"/>
    </location>
</feature>
<name>A0A9W8N712_9PEZI</name>
<reference evidence="4" key="1">
    <citation type="submission" date="2022-07" db="EMBL/GenBank/DDBJ databases">
        <title>Genome Sequence of Xylaria arbuscula.</title>
        <authorList>
            <person name="Buettner E."/>
        </authorList>
    </citation>
    <scope>NUCLEOTIDE SEQUENCE</scope>
    <source>
        <strain evidence="4">VT107</strain>
    </source>
</reference>
<evidence type="ECO:0000313" key="5">
    <source>
        <dbReference type="Proteomes" id="UP001148614"/>
    </source>
</evidence>
<feature type="region of interest" description="Disordered" evidence="2">
    <location>
        <begin position="329"/>
        <end position="384"/>
    </location>
</feature>
<evidence type="ECO:0000259" key="3">
    <source>
        <dbReference type="PROSITE" id="PS50157"/>
    </source>
</evidence>
<evidence type="ECO:0000256" key="1">
    <source>
        <dbReference type="PROSITE-ProRule" id="PRU00042"/>
    </source>
</evidence>
<dbReference type="Proteomes" id="UP001148614">
    <property type="component" value="Unassembled WGS sequence"/>
</dbReference>
<feature type="compositionally biased region" description="Acidic residues" evidence="2">
    <location>
        <begin position="365"/>
        <end position="375"/>
    </location>
</feature>
<comment type="caution">
    <text evidence="4">The sequence shown here is derived from an EMBL/GenBank/DDBJ whole genome shotgun (WGS) entry which is preliminary data.</text>
</comment>
<keyword evidence="1" id="KW-0862">Zinc</keyword>
<dbReference type="PANTHER" id="PTHR47251">
    <property type="entry name" value="FINGER DOMAIN PROTEIN, PUTATIVE (AFU_ORTHOLOGUE AFUA_3G04180)-RELATED"/>
    <property type="match status" value="1"/>
</dbReference>